<name>A0A1H0LHC3_9RHOB</name>
<dbReference type="EMBL" id="FQZZ01000003">
    <property type="protein sequence ID" value="SHK07052.1"/>
    <property type="molecule type" value="Genomic_DNA"/>
</dbReference>
<organism evidence="2 3">
    <name type="scientific">Lutimaribacter pacificus</name>
    <dbReference type="NCBI Taxonomy" id="391948"/>
    <lineage>
        <taxon>Bacteria</taxon>
        <taxon>Pseudomonadati</taxon>
        <taxon>Pseudomonadota</taxon>
        <taxon>Alphaproteobacteria</taxon>
        <taxon>Rhodobacterales</taxon>
        <taxon>Roseobacteraceae</taxon>
        <taxon>Lutimaribacter</taxon>
    </lineage>
</organism>
<proteinExistence type="predicted"/>
<evidence type="ECO:0000259" key="1">
    <source>
        <dbReference type="Pfam" id="PF13403"/>
    </source>
</evidence>
<dbReference type="SUPFAM" id="SSF51294">
    <property type="entry name" value="Hedgehog/intein (Hint) domain"/>
    <property type="match status" value="1"/>
</dbReference>
<sequence>MQADIPAIRDHDRAGQAWPAPAGQGELPVAVHNVTPATWNSVAFWSLIAGDGAGQVLDATSLGSDFTLGLDRTREILTICHDGMAFTVGPAGASGTDATLGRAARFDGITIRRGHDWRGAPDKKRDAPGTKAGRAVCYPNRVVGIVYDRGDPQAGPATWPGVAALGLPDSGPAGCMSCVAAGTRIKTLRGELRAADIARGDMVLTRDAGYQPVRWTGTRSLGGAELIGRPDLRPVMIRAGALGRNQPERDLMVSPCHRMLVHARPGDEEALVAAIDLLFLDGVEQLPTDTGVVYVHLMFDDHQILCSEGAWSESLQPDERTLSGMGRAQREELRLLFPELRGNGAETACPAARGTLGAREVQALALRPASTPRGTPGRPGPGRVEVGRRMGGGQGEQVQYPGMGAQDAARAFVA</sequence>
<dbReference type="Proteomes" id="UP000324252">
    <property type="component" value="Unassembled WGS sequence"/>
</dbReference>
<accession>A0A1H0LHC3</accession>
<dbReference type="OrthoDB" id="6305173at2"/>
<evidence type="ECO:0000313" key="2">
    <source>
        <dbReference type="EMBL" id="SHK07052.1"/>
    </source>
</evidence>
<dbReference type="InterPro" id="IPR028992">
    <property type="entry name" value="Hedgehog/Intein_dom"/>
</dbReference>
<gene>
    <name evidence="2" type="ORF">SAMN05444142_103154</name>
</gene>
<feature type="domain" description="Hedgehog/Intein (Hint)" evidence="1">
    <location>
        <begin position="178"/>
        <end position="318"/>
    </location>
</feature>
<dbReference type="InterPro" id="IPR036844">
    <property type="entry name" value="Hint_dom_sf"/>
</dbReference>
<keyword evidence="3" id="KW-1185">Reference proteome</keyword>
<protein>
    <submittedName>
        <fullName evidence="2">Hint domain-containing protein</fullName>
    </submittedName>
</protein>
<reference evidence="2 3" key="1">
    <citation type="submission" date="2016-11" db="EMBL/GenBank/DDBJ databases">
        <authorList>
            <person name="Varghese N."/>
            <person name="Submissions S."/>
        </authorList>
    </citation>
    <scope>NUCLEOTIDE SEQUENCE [LARGE SCALE GENOMIC DNA]</scope>
    <source>
        <strain evidence="2 3">DSM 29620</strain>
    </source>
</reference>
<dbReference type="Pfam" id="PF13403">
    <property type="entry name" value="Hint_2"/>
    <property type="match status" value="1"/>
</dbReference>
<dbReference type="AlphaFoldDB" id="A0A1H0LHC3"/>
<evidence type="ECO:0000313" key="3">
    <source>
        <dbReference type="Proteomes" id="UP000324252"/>
    </source>
</evidence>